<reference evidence="2" key="1">
    <citation type="submission" date="2020-11" db="EMBL/GenBank/DDBJ databases">
        <title>Isolation and identification of active actinomycetes.</title>
        <authorList>
            <person name="Yu B."/>
        </authorList>
    </citation>
    <scope>NUCLEOTIDE SEQUENCE</scope>
    <source>
        <strain evidence="2">NEAU-YB345</strain>
    </source>
</reference>
<dbReference type="EMBL" id="JADPRT010000015">
    <property type="protein sequence ID" value="MBF9072268.1"/>
    <property type="molecule type" value="Genomic_DNA"/>
</dbReference>
<dbReference type="InterPro" id="IPR036412">
    <property type="entry name" value="HAD-like_sf"/>
</dbReference>
<dbReference type="PANTHER" id="PTHR43316">
    <property type="entry name" value="HYDROLASE, HALOACID DELAHOGENASE-RELATED"/>
    <property type="match status" value="1"/>
</dbReference>
<keyword evidence="3" id="KW-1185">Reference proteome</keyword>
<dbReference type="SFLD" id="SFLDS00003">
    <property type="entry name" value="Haloacid_Dehalogenase"/>
    <property type="match status" value="1"/>
</dbReference>
<dbReference type="InterPro" id="IPR051540">
    <property type="entry name" value="S-2-haloacid_dehalogenase"/>
</dbReference>
<keyword evidence="1 2" id="KW-0378">Hydrolase</keyword>
<accession>A0A931B8Q8</accession>
<dbReference type="NCBIfam" id="TIGR01549">
    <property type="entry name" value="HAD-SF-IA-v1"/>
    <property type="match status" value="1"/>
</dbReference>
<sequence length="235" mass="25201">MSFSAVIFDFFGTLTPSVPTDVWDEHAARSAAPLGIPMRQWRQALDESFADRAVGALGDLTETIRALARSCGVDPDDETLAAAVAARRASQRELFVFREDAVDTLERLRGDGLRIGVLSDCTVELAEAWPSLAIAPLVDAVVLSCREGRRKPDPELFRQVAAQLGTPTGECLYVGDGGGSELSGASAQGMTAVMLRADDWAVNDAHAREDDWPGPFVSTLSEVVSAVRDPSLITR</sequence>
<dbReference type="InterPro" id="IPR023214">
    <property type="entry name" value="HAD_sf"/>
</dbReference>
<dbReference type="Gene3D" id="3.40.50.1000">
    <property type="entry name" value="HAD superfamily/HAD-like"/>
    <property type="match status" value="1"/>
</dbReference>
<dbReference type="Pfam" id="PF00702">
    <property type="entry name" value="Hydrolase"/>
    <property type="match status" value="1"/>
</dbReference>
<dbReference type="PRINTS" id="PR00413">
    <property type="entry name" value="HADHALOGNASE"/>
</dbReference>
<comment type="caution">
    <text evidence="2">The sequence shown here is derived from an EMBL/GenBank/DDBJ whole genome shotgun (WGS) entry which is preliminary data.</text>
</comment>
<dbReference type="SFLD" id="SFLDG01129">
    <property type="entry name" value="C1.5:_HAD__Beta-PGM__Phosphata"/>
    <property type="match status" value="1"/>
</dbReference>
<dbReference type="AlphaFoldDB" id="A0A931B8Q8"/>
<evidence type="ECO:0000313" key="2">
    <source>
        <dbReference type="EMBL" id="MBF9072268.1"/>
    </source>
</evidence>
<evidence type="ECO:0000256" key="1">
    <source>
        <dbReference type="ARBA" id="ARBA00022801"/>
    </source>
</evidence>
<dbReference type="InterPro" id="IPR006439">
    <property type="entry name" value="HAD-SF_hydro_IA"/>
</dbReference>
<proteinExistence type="predicted"/>
<name>A0A931B8Q8_9ACTN</name>
<gene>
    <name evidence="2" type="ORF">I2501_30010</name>
</gene>
<dbReference type="RefSeq" id="WP_196197427.1">
    <property type="nucleotide sequence ID" value="NZ_JADPRT010000015.1"/>
</dbReference>
<dbReference type="Proteomes" id="UP000657385">
    <property type="component" value="Unassembled WGS sequence"/>
</dbReference>
<dbReference type="SUPFAM" id="SSF56784">
    <property type="entry name" value="HAD-like"/>
    <property type="match status" value="1"/>
</dbReference>
<evidence type="ECO:0000313" key="3">
    <source>
        <dbReference type="Proteomes" id="UP000657385"/>
    </source>
</evidence>
<protein>
    <submittedName>
        <fullName evidence="2">HAD family hydrolase</fullName>
    </submittedName>
</protein>
<dbReference type="GO" id="GO:0016787">
    <property type="term" value="F:hydrolase activity"/>
    <property type="evidence" value="ECO:0007669"/>
    <property type="project" value="UniProtKB-KW"/>
</dbReference>
<organism evidence="2 3">
    <name type="scientific">Streptacidiphilus fuscans</name>
    <dbReference type="NCBI Taxonomy" id="2789292"/>
    <lineage>
        <taxon>Bacteria</taxon>
        <taxon>Bacillati</taxon>
        <taxon>Actinomycetota</taxon>
        <taxon>Actinomycetes</taxon>
        <taxon>Kitasatosporales</taxon>
        <taxon>Streptomycetaceae</taxon>
        <taxon>Streptacidiphilus</taxon>
    </lineage>
</organism>
<dbReference type="PANTHER" id="PTHR43316:SF3">
    <property type="entry name" value="HALOACID DEHALOGENASE, TYPE II (AFU_ORTHOLOGUE AFUA_2G07750)-RELATED"/>
    <property type="match status" value="1"/>
</dbReference>